<dbReference type="GO" id="GO:1904659">
    <property type="term" value="P:D-glucose transmembrane transport"/>
    <property type="evidence" value="ECO:0007669"/>
    <property type="project" value="TreeGrafter"/>
</dbReference>
<dbReference type="GO" id="GO:0022857">
    <property type="term" value="F:transmembrane transporter activity"/>
    <property type="evidence" value="ECO:0007669"/>
    <property type="project" value="InterPro"/>
</dbReference>
<dbReference type="AlphaFoldDB" id="A0A8J1Y001"/>
<dbReference type="FunFam" id="1.20.1250.20:FF:000208">
    <property type="entry name" value="solute carrier family 2, facilitated glucose transporter member 10"/>
    <property type="match status" value="1"/>
</dbReference>
<reference evidence="9" key="1">
    <citation type="submission" date="2022-03" db="EMBL/GenBank/DDBJ databases">
        <authorList>
            <person name="Martin C."/>
        </authorList>
    </citation>
    <scope>NUCLEOTIDE SEQUENCE</scope>
</reference>
<dbReference type="PANTHER" id="PTHR48023:SF4">
    <property type="entry name" value="D-XYLOSE-PROTON SYMPORTER-LIKE 2"/>
    <property type="match status" value="1"/>
</dbReference>
<dbReference type="SUPFAM" id="SSF103473">
    <property type="entry name" value="MFS general substrate transporter"/>
    <property type="match status" value="1"/>
</dbReference>
<evidence type="ECO:0000313" key="10">
    <source>
        <dbReference type="Proteomes" id="UP000749559"/>
    </source>
</evidence>
<keyword evidence="5" id="KW-0812">Transmembrane</keyword>
<accession>A0A8J1Y001</accession>
<dbReference type="Gene3D" id="1.20.1250.20">
    <property type="entry name" value="MFS general substrate transporter like domains"/>
    <property type="match status" value="2"/>
</dbReference>
<dbReference type="InterPro" id="IPR020846">
    <property type="entry name" value="MFS_dom"/>
</dbReference>
<gene>
    <name evidence="9" type="ORF">OFUS_LOCUS1537</name>
</gene>
<evidence type="ECO:0000256" key="3">
    <source>
        <dbReference type="ARBA" id="ARBA00007004"/>
    </source>
</evidence>
<keyword evidence="4 8" id="KW-0813">Transport</keyword>
<dbReference type="InterPro" id="IPR005828">
    <property type="entry name" value="MFS_sugar_transport-like"/>
</dbReference>
<keyword evidence="6" id="KW-1133">Transmembrane helix</keyword>
<organism evidence="9 10">
    <name type="scientific">Owenia fusiformis</name>
    <name type="common">Polychaete worm</name>
    <dbReference type="NCBI Taxonomy" id="6347"/>
    <lineage>
        <taxon>Eukaryota</taxon>
        <taxon>Metazoa</taxon>
        <taxon>Spiralia</taxon>
        <taxon>Lophotrochozoa</taxon>
        <taxon>Annelida</taxon>
        <taxon>Polychaeta</taxon>
        <taxon>Sedentaria</taxon>
        <taxon>Canalipalpata</taxon>
        <taxon>Sabellida</taxon>
        <taxon>Oweniida</taxon>
        <taxon>Oweniidae</taxon>
        <taxon>Owenia</taxon>
    </lineage>
</organism>
<dbReference type="InterPro" id="IPR003663">
    <property type="entry name" value="Sugar/inositol_transpt"/>
</dbReference>
<keyword evidence="10" id="KW-1185">Reference proteome</keyword>
<evidence type="ECO:0000256" key="7">
    <source>
        <dbReference type="ARBA" id="ARBA00023136"/>
    </source>
</evidence>
<name>A0A8J1Y001_OWEFU</name>
<dbReference type="OrthoDB" id="4142200at2759"/>
<dbReference type="GO" id="GO:0016020">
    <property type="term" value="C:membrane"/>
    <property type="evidence" value="ECO:0007669"/>
    <property type="project" value="UniProtKB-SubCell"/>
</dbReference>
<dbReference type="EMBL" id="CAIIXF020000001">
    <property type="protein sequence ID" value="CAH1774013.1"/>
    <property type="molecule type" value="Genomic_DNA"/>
</dbReference>
<dbReference type="InterPro" id="IPR036259">
    <property type="entry name" value="MFS_trans_sf"/>
</dbReference>
<dbReference type="Proteomes" id="UP000749559">
    <property type="component" value="Unassembled WGS sequence"/>
</dbReference>
<evidence type="ECO:0000256" key="8">
    <source>
        <dbReference type="RuleBase" id="RU003346"/>
    </source>
</evidence>
<dbReference type="InterPro" id="IPR050820">
    <property type="entry name" value="MFS_Sugar_Transporter"/>
</dbReference>
<comment type="caution">
    <text evidence="9">The sequence shown here is derived from an EMBL/GenBank/DDBJ whole genome shotgun (WGS) entry which is preliminary data.</text>
</comment>
<protein>
    <submittedName>
        <fullName evidence="9">Uncharacterized protein</fullName>
    </submittedName>
</protein>
<evidence type="ECO:0000256" key="1">
    <source>
        <dbReference type="ARBA" id="ARBA00000618"/>
    </source>
</evidence>
<evidence type="ECO:0000256" key="6">
    <source>
        <dbReference type="ARBA" id="ARBA00022989"/>
    </source>
</evidence>
<proteinExistence type="inferred from homology"/>
<keyword evidence="7" id="KW-0472">Membrane</keyword>
<evidence type="ECO:0000256" key="5">
    <source>
        <dbReference type="ARBA" id="ARBA00022692"/>
    </source>
</evidence>
<dbReference type="InterPro" id="IPR005829">
    <property type="entry name" value="Sugar_transporter_CS"/>
</dbReference>
<evidence type="ECO:0000256" key="4">
    <source>
        <dbReference type="ARBA" id="ARBA00022448"/>
    </source>
</evidence>
<evidence type="ECO:0000313" key="9">
    <source>
        <dbReference type="EMBL" id="CAH1774013.1"/>
    </source>
</evidence>
<evidence type="ECO:0000256" key="2">
    <source>
        <dbReference type="ARBA" id="ARBA00004141"/>
    </source>
</evidence>
<comment type="similarity">
    <text evidence="3">Belongs to the major facilitator superfamily. Sugar transporter (TC 2.A.1.1) family. Glucose transporter subfamily.</text>
</comment>
<sequence length="617" mass="67079">MMSEEQMIDGDTSGLLEEDEDGLQLELQEPLVPTQQSEPSSGSHGSASYVIFASMMAALGGLLFGYDVGIISGALLQLREVFNMTCFQQEMVVSSMLMGALLGSLLGGFLVDHYGRRLSIIINALVFILGAIILALAPNYPVLIVGRILVGFAVSLSAIAECVYISEIAPARRRGLLVSLNELGITLGLLLAYLVNYLFINTENGWRYMFGLSAVAAAIQGIGMIFLPQSPRFLMLKKQEQKARTVLQKLRCSNSVDRELNGMRISIAAEQSHSLFDLFSSADNMRGRMFIGTGIIFFQQFTGQPNVLYYAPTIFLSLGFHNSSAATLATVGLGTVKVISTIVSLLSVDKAGRRKFLIGGALGMMFSILLLAVLTQSLPQDMQVKDCNRNSVIAVNRTSNGSSLIIDFPDDSLKTADQAKLYRRSVNNSSELYHTTQDPDESDSTKKGAGPTTVLPFDLNTDFAVATAKWAALFALMVYVASYAMGFGPVSWLVLSEIFPASIKGRAIAMTTVFNWGTNLVISMTFLNLIKTIGIGWLFTGYAFVCFIATCFIFSFVPETKNRSLEQVSNEMKSSSALKRMVANCQMVPCFKPCETSGNVVISSSDYEQVSEQTSAT</sequence>
<dbReference type="PROSITE" id="PS50850">
    <property type="entry name" value="MFS"/>
    <property type="match status" value="1"/>
</dbReference>
<comment type="subcellular location">
    <subcellularLocation>
        <location evidence="2">Membrane</location>
        <topology evidence="2">Multi-pass membrane protein</topology>
    </subcellularLocation>
</comment>
<comment type="catalytic activity">
    <reaction evidence="1">
        <text>D-glucose(out) = D-glucose(in)</text>
        <dbReference type="Rhea" id="RHEA:60376"/>
        <dbReference type="ChEBI" id="CHEBI:4167"/>
    </reaction>
</comment>
<dbReference type="NCBIfam" id="TIGR00879">
    <property type="entry name" value="SP"/>
    <property type="match status" value="1"/>
</dbReference>
<dbReference type="Pfam" id="PF00083">
    <property type="entry name" value="Sugar_tr"/>
    <property type="match status" value="2"/>
</dbReference>
<dbReference type="PROSITE" id="PS00216">
    <property type="entry name" value="SUGAR_TRANSPORT_1"/>
    <property type="match status" value="2"/>
</dbReference>
<dbReference type="PANTHER" id="PTHR48023">
    <property type="entry name" value="D-XYLOSE-PROTON SYMPORTER-LIKE 2"/>
    <property type="match status" value="1"/>
</dbReference>
<dbReference type="PRINTS" id="PR00171">
    <property type="entry name" value="SUGRTRNSPORT"/>
</dbReference>